<comment type="similarity">
    <text evidence="1">Belongs to the bacterial sugar transferase family.</text>
</comment>
<keyword evidence="3" id="KW-0812">Transmembrane</keyword>
<sequence length="228" mass="25504">MLSGCIDLFDTAFLDSSSLPGVAKRLRARTDRGTLVFSIFKRSFDLIVAALLLPVIGLVALLLLILNPLYNPGTLFYVQKRMGRSCNPFPAIKFRSMREIDTIQRNANDSLERDRITPLGGFMRKTRIDELPQVLNVLKGDMSLIGPRPDYYDHAIHFLSEIPGYRERHVVRPGISGLAQTEVGYAVGVEATRRKVAADLYYISHSSVQLELWIAWRTLSVVVRGAGA</sequence>
<gene>
    <name evidence="5" type="ORF">KB874_05160</name>
</gene>
<accession>A0A8J7W9R9</accession>
<evidence type="ECO:0000256" key="2">
    <source>
        <dbReference type="ARBA" id="ARBA00023169"/>
    </source>
</evidence>
<evidence type="ECO:0000313" key="6">
    <source>
        <dbReference type="Proteomes" id="UP000681356"/>
    </source>
</evidence>
<protein>
    <submittedName>
        <fullName evidence="5">Sugar transferase</fullName>
    </submittedName>
</protein>
<feature type="domain" description="Bacterial sugar transferase" evidence="4">
    <location>
        <begin position="41"/>
        <end position="223"/>
    </location>
</feature>
<evidence type="ECO:0000256" key="3">
    <source>
        <dbReference type="SAM" id="Phobius"/>
    </source>
</evidence>
<evidence type="ECO:0000259" key="4">
    <source>
        <dbReference type="Pfam" id="PF02397"/>
    </source>
</evidence>
<dbReference type="PANTHER" id="PTHR30576:SF0">
    <property type="entry name" value="UNDECAPRENYL-PHOSPHATE N-ACETYLGALACTOSAMINYL 1-PHOSPHATE TRANSFERASE-RELATED"/>
    <property type="match status" value="1"/>
</dbReference>
<keyword evidence="5" id="KW-0808">Transferase</keyword>
<dbReference type="Proteomes" id="UP000681356">
    <property type="component" value="Unassembled WGS sequence"/>
</dbReference>
<dbReference type="GO" id="GO:0000271">
    <property type="term" value="P:polysaccharide biosynthetic process"/>
    <property type="evidence" value="ECO:0007669"/>
    <property type="project" value="UniProtKB-KW"/>
</dbReference>
<dbReference type="Pfam" id="PF02397">
    <property type="entry name" value="Bac_transf"/>
    <property type="match status" value="1"/>
</dbReference>
<keyword evidence="3" id="KW-1133">Transmembrane helix</keyword>
<evidence type="ECO:0000256" key="1">
    <source>
        <dbReference type="ARBA" id="ARBA00006464"/>
    </source>
</evidence>
<feature type="transmembrane region" description="Helical" evidence="3">
    <location>
        <begin position="46"/>
        <end position="70"/>
    </location>
</feature>
<name>A0A8J7W9R9_9RHOB</name>
<reference evidence="5" key="1">
    <citation type="submission" date="2021-04" db="EMBL/GenBank/DDBJ databases">
        <authorList>
            <person name="Yoon J."/>
        </authorList>
    </citation>
    <scope>NUCLEOTIDE SEQUENCE</scope>
    <source>
        <strain evidence="5">KMU-90</strain>
    </source>
</reference>
<dbReference type="EMBL" id="JAGTUU010000002">
    <property type="protein sequence ID" value="MBS0123515.1"/>
    <property type="molecule type" value="Genomic_DNA"/>
</dbReference>
<dbReference type="PANTHER" id="PTHR30576">
    <property type="entry name" value="COLANIC BIOSYNTHESIS UDP-GLUCOSE LIPID CARRIER TRANSFERASE"/>
    <property type="match status" value="1"/>
</dbReference>
<evidence type="ECO:0000313" key="5">
    <source>
        <dbReference type="EMBL" id="MBS0123515.1"/>
    </source>
</evidence>
<comment type="caution">
    <text evidence="5">The sequence shown here is derived from an EMBL/GenBank/DDBJ whole genome shotgun (WGS) entry which is preliminary data.</text>
</comment>
<dbReference type="GO" id="GO:0016780">
    <property type="term" value="F:phosphotransferase activity, for other substituted phosphate groups"/>
    <property type="evidence" value="ECO:0007669"/>
    <property type="project" value="TreeGrafter"/>
</dbReference>
<organism evidence="5 6">
    <name type="scientific">Thetidibacter halocola</name>
    <dbReference type="NCBI Taxonomy" id="2827239"/>
    <lineage>
        <taxon>Bacteria</taxon>
        <taxon>Pseudomonadati</taxon>
        <taxon>Pseudomonadota</taxon>
        <taxon>Alphaproteobacteria</taxon>
        <taxon>Rhodobacterales</taxon>
        <taxon>Roseobacteraceae</taxon>
        <taxon>Thetidibacter</taxon>
    </lineage>
</organism>
<dbReference type="InterPro" id="IPR003362">
    <property type="entry name" value="Bact_transf"/>
</dbReference>
<keyword evidence="3" id="KW-0472">Membrane</keyword>
<dbReference type="AlphaFoldDB" id="A0A8J7W9R9"/>
<keyword evidence="6" id="KW-1185">Reference proteome</keyword>
<proteinExistence type="inferred from homology"/>
<keyword evidence="2" id="KW-0270">Exopolysaccharide synthesis</keyword>